<accession>A0A0L8HFC5</accession>
<protein>
    <submittedName>
        <fullName evidence="2">Uncharacterized protein</fullName>
    </submittedName>
</protein>
<keyword evidence="1" id="KW-0812">Transmembrane</keyword>
<sequence length="99" mass="12044">MFKDFAAFHIYKVLITHPYLLFSFIYLFIYCRFYFILHIDDDEFLFQTARQKILIGMEVTNVMWSLLTYHHLILHFSFFFLSAHLSMLSIHPHQSPHLN</sequence>
<feature type="transmembrane region" description="Helical" evidence="1">
    <location>
        <begin position="20"/>
        <end position="37"/>
    </location>
</feature>
<feature type="transmembrane region" description="Helical" evidence="1">
    <location>
        <begin position="72"/>
        <end position="90"/>
    </location>
</feature>
<organism evidence="2">
    <name type="scientific">Octopus bimaculoides</name>
    <name type="common">California two-spotted octopus</name>
    <dbReference type="NCBI Taxonomy" id="37653"/>
    <lineage>
        <taxon>Eukaryota</taxon>
        <taxon>Metazoa</taxon>
        <taxon>Spiralia</taxon>
        <taxon>Lophotrochozoa</taxon>
        <taxon>Mollusca</taxon>
        <taxon>Cephalopoda</taxon>
        <taxon>Coleoidea</taxon>
        <taxon>Octopodiformes</taxon>
        <taxon>Octopoda</taxon>
        <taxon>Incirrata</taxon>
        <taxon>Octopodidae</taxon>
        <taxon>Octopus</taxon>
    </lineage>
</organism>
<evidence type="ECO:0000256" key="1">
    <source>
        <dbReference type="SAM" id="Phobius"/>
    </source>
</evidence>
<reference evidence="2" key="1">
    <citation type="submission" date="2015-07" db="EMBL/GenBank/DDBJ databases">
        <title>MeaNS - Measles Nucleotide Surveillance Program.</title>
        <authorList>
            <person name="Tran T."/>
            <person name="Druce J."/>
        </authorList>
    </citation>
    <scope>NUCLEOTIDE SEQUENCE</scope>
    <source>
        <strain evidence="2">UCB-OBI-ISO-001</strain>
        <tissue evidence="2">Gonad</tissue>
    </source>
</reference>
<dbReference type="EMBL" id="KQ418310">
    <property type="protein sequence ID" value="KOF87829.1"/>
    <property type="molecule type" value="Genomic_DNA"/>
</dbReference>
<keyword evidence="1" id="KW-1133">Transmembrane helix</keyword>
<dbReference type="AlphaFoldDB" id="A0A0L8HFC5"/>
<evidence type="ECO:0000313" key="2">
    <source>
        <dbReference type="EMBL" id="KOF87829.1"/>
    </source>
</evidence>
<name>A0A0L8HFC5_OCTBM</name>
<keyword evidence="1" id="KW-0472">Membrane</keyword>
<proteinExistence type="predicted"/>
<gene>
    <name evidence="2" type="ORF">OCBIM_22016007mg</name>
</gene>